<feature type="coiled-coil region" evidence="1">
    <location>
        <begin position="603"/>
        <end position="718"/>
    </location>
</feature>
<feature type="coiled-coil region" evidence="1">
    <location>
        <begin position="236"/>
        <end position="270"/>
    </location>
</feature>
<feature type="coiled-coil region" evidence="1">
    <location>
        <begin position="520"/>
        <end position="573"/>
    </location>
</feature>
<gene>
    <name evidence="3" type="ORF">BIY21_04455</name>
</gene>
<feature type="coiled-coil region" evidence="1">
    <location>
        <begin position="428"/>
        <end position="486"/>
    </location>
</feature>
<protein>
    <submittedName>
        <fullName evidence="3">DNA repair exonuclease</fullName>
    </submittedName>
</protein>
<proteinExistence type="predicted"/>
<sequence length="1016" mass="113507">MTPLKLTIQAFGPFADKQVIDFTQLGQSPLFLINGPTGSGKSSILDAICFALYGETTGSERTGEQMRCDHAAPDFATEVIFEFALGSKQYRIERTPTQMLPKKRGDGLTKKDHTAVLFRIDGDEEALLANKPSPVAKAISELIGLDVKQFRQVMVLPQGKFRELLIANSKEREQIFGQLFQTHVYVAIEKALLDKAAHIRRAKDEFDNQIKGALDVAGVSSEEELNQQIDAVKPLIGDANLQLTNAQSVLENAQAQYKAANELQAKMIKRDQLVASRNEHLAQQPAMDQLAAKRKHAQQAQDLHLPHNQWQQAQQRQVSAKSACEQGARQLEQVTIEYGEAKAQADKASSDAQAIPALTQQLFNLNEIAKRLNQRDQEHAKLKQAQNSQQQLQQTHQQNVQQIVMLEDAAKNQQQQQLQLAKDSLAALPAQQAELKQLQTQLKNYQELANTQQAAEQFRAIYQVKLSEFEQAKAQFEQAKRFADQQEYYWHTSQAAQLAKTLQLGEPCPVCGSKEHPQPAQFTEQEVSKAQVDQARAKQQQSFNLQEAASSALQAAQRDVDRVEQAVKGWQGQLGDNPQPQPEIQHLAQQLEMQIGAVNLNAVEQISQQLQTTEQLLLQHKQQDELTHQQLTEATQLVAKLEGSLANLLQDLTEQDQDLAYVQQTITQTDNQVKQLQQAELQAKQKLETLHTQLVTVKTQQLENDRQLKEALEQLESNESNWIKQLQQSQFETESAYLEARLEPMQIEQIERQLAQFAERTSSLNGALETLEQELAEQSLPDIELLQQSLNQAQAAHQIQLDALTKLQSQLDNLNKVAKILTQLYQQNKALEAEYQVIGTLSDIANGRTGARVSLHRFVLGVLLDDVLIQASQRLRVMSKGRYELRRKEERAKGLAGSGLDLMVEDGYSGKLRDVATLSGGESFMAALALALGLSDVVQSYSGGIRLDTLFIDEGFGSLDPESLDLAIQTLIDLQQGGRTIGLISHVSELKEQMPLRIDVKSDRSGSHIQLQGTIF</sequence>
<keyword evidence="3" id="KW-0269">Exonuclease</keyword>
<evidence type="ECO:0000313" key="3">
    <source>
        <dbReference type="EMBL" id="OLQ85495.1"/>
    </source>
</evidence>
<organism evidence="3 4">
    <name type="scientific">Vibrio ponticus</name>
    <dbReference type="NCBI Taxonomy" id="265668"/>
    <lineage>
        <taxon>Bacteria</taxon>
        <taxon>Pseudomonadati</taxon>
        <taxon>Pseudomonadota</taxon>
        <taxon>Gammaproteobacteria</taxon>
        <taxon>Vibrionales</taxon>
        <taxon>Vibrionaceae</taxon>
        <taxon>Vibrio</taxon>
    </lineage>
</organism>
<dbReference type="RefSeq" id="WP_075652375.1">
    <property type="nucleotide sequence ID" value="NZ_AP019658.1"/>
</dbReference>
<keyword evidence="3" id="KW-0540">Nuclease</keyword>
<dbReference type="InterPro" id="IPR038729">
    <property type="entry name" value="Rad50/SbcC_AAA"/>
</dbReference>
<name>A0ABX3FAB8_9VIBR</name>
<accession>A0ABX3FAB8</accession>
<dbReference type="Proteomes" id="UP000186206">
    <property type="component" value="Unassembled WGS sequence"/>
</dbReference>
<dbReference type="PANTHER" id="PTHR32114:SF2">
    <property type="entry name" value="ABC TRANSPORTER ABCH.3"/>
    <property type="match status" value="1"/>
</dbReference>
<dbReference type="PANTHER" id="PTHR32114">
    <property type="entry name" value="ABC TRANSPORTER ABCH.3"/>
    <property type="match status" value="1"/>
</dbReference>
<dbReference type="Pfam" id="PF13558">
    <property type="entry name" value="SbcC_Walker_B"/>
    <property type="match status" value="1"/>
</dbReference>
<dbReference type="InterPro" id="IPR027417">
    <property type="entry name" value="P-loop_NTPase"/>
</dbReference>
<feature type="domain" description="Rad50/SbcC-type AAA" evidence="2">
    <location>
        <begin position="5"/>
        <end position="233"/>
    </location>
</feature>
<keyword evidence="3" id="KW-0378">Hydrolase</keyword>
<evidence type="ECO:0000259" key="2">
    <source>
        <dbReference type="Pfam" id="PF13476"/>
    </source>
</evidence>
<dbReference type="GO" id="GO:0004527">
    <property type="term" value="F:exonuclease activity"/>
    <property type="evidence" value="ECO:0007669"/>
    <property type="project" value="UniProtKB-KW"/>
</dbReference>
<keyword evidence="4" id="KW-1185">Reference proteome</keyword>
<dbReference type="EMBL" id="MJMI01000142">
    <property type="protein sequence ID" value="OLQ85495.1"/>
    <property type="molecule type" value="Genomic_DNA"/>
</dbReference>
<dbReference type="Pfam" id="PF13476">
    <property type="entry name" value="AAA_23"/>
    <property type="match status" value="1"/>
</dbReference>
<keyword evidence="1" id="KW-0175">Coiled coil</keyword>
<feature type="coiled-coil region" evidence="1">
    <location>
        <begin position="331"/>
        <end position="402"/>
    </location>
</feature>
<evidence type="ECO:0000313" key="4">
    <source>
        <dbReference type="Proteomes" id="UP000186206"/>
    </source>
</evidence>
<comment type="caution">
    <text evidence="3">The sequence shown here is derived from an EMBL/GenBank/DDBJ whole genome shotgun (WGS) entry which is preliminary data.</text>
</comment>
<evidence type="ECO:0000256" key="1">
    <source>
        <dbReference type="SAM" id="Coils"/>
    </source>
</evidence>
<feature type="coiled-coil region" evidence="1">
    <location>
        <begin position="804"/>
        <end position="834"/>
    </location>
</feature>
<dbReference type="Gene3D" id="3.40.50.300">
    <property type="entry name" value="P-loop containing nucleotide triphosphate hydrolases"/>
    <property type="match status" value="2"/>
</dbReference>
<reference evidence="3 4" key="1">
    <citation type="submission" date="2016-09" db="EMBL/GenBank/DDBJ databases">
        <title>Genomic Taxonomy of the Vibrionaceae.</title>
        <authorList>
            <person name="Gonzalez-Castillo A."/>
            <person name="Gomez-Gil B."/>
            <person name="Enciso-Ibarra K."/>
        </authorList>
    </citation>
    <scope>NUCLEOTIDE SEQUENCE [LARGE SCALE GENOMIC DNA]</scope>
    <source>
        <strain evidence="3 4">CAIM 1731</strain>
    </source>
</reference>
<dbReference type="SUPFAM" id="SSF52540">
    <property type="entry name" value="P-loop containing nucleoside triphosphate hydrolases"/>
    <property type="match status" value="1"/>
</dbReference>